<evidence type="ECO:0000256" key="4">
    <source>
        <dbReference type="ARBA" id="ARBA00022833"/>
    </source>
</evidence>
<gene>
    <name evidence="13" type="primary">LOC111089592</name>
</gene>
<dbReference type="PROSITE" id="PS00633">
    <property type="entry name" value="BROMODOMAIN_1"/>
    <property type="match status" value="1"/>
</dbReference>
<dbReference type="PROSITE" id="PS50016">
    <property type="entry name" value="ZF_PHD_2"/>
    <property type="match status" value="2"/>
</dbReference>
<organism evidence="12 13">
    <name type="scientific">Limulus polyphemus</name>
    <name type="common">Atlantic horseshoe crab</name>
    <dbReference type="NCBI Taxonomy" id="6850"/>
    <lineage>
        <taxon>Eukaryota</taxon>
        <taxon>Metazoa</taxon>
        <taxon>Ecdysozoa</taxon>
        <taxon>Arthropoda</taxon>
        <taxon>Chelicerata</taxon>
        <taxon>Merostomata</taxon>
        <taxon>Xiphosura</taxon>
        <taxon>Limulidae</taxon>
        <taxon>Limulus</taxon>
    </lineage>
</organism>
<keyword evidence="3 8" id="KW-0863">Zinc-finger</keyword>
<dbReference type="Pfam" id="PF00439">
    <property type="entry name" value="Bromodomain"/>
    <property type="match status" value="1"/>
</dbReference>
<keyword evidence="5 7" id="KW-0103">Bromodomain</keyword>
<dbReference type="InterPro" id="IPR019787">
    <property type="entry name" value="Znf_PHD-finger"/>
</dbReference>
<evidence type="ECO:0000256" key="5">
    <source>
        <dbReference type="ARBA" id="ARBA00023117"/>
    </source>
</evidence>
<evidence type="ECO:0000256" key="6">
    <source>
        <dbReference type="ARBA" id="ARBA00023242"/>
    </source>
</evidence>
<feature type="region of interest" description="Disordered" evidence="9">
    <location>
        <begin position="1"/>
        <end position="28"/>
    </location>
</feature>
<dbReference type="SMART" id="SM00249">
    <property type="entry name" value="PHD"/>
    <property type="match status" value="2"/>
</dbReference>
<protein>
    <submittedName>
        <fullName evidence="13">Bromodomain adjacent to zinc finger domain protein 2B-like</fullName>
    </submittedName>
</protein>
<dbReference type="InterPro" id="IPR001487">
    <property type="entry name" value="Bromodomain"/>
</dbReference>
<dbReference type="CDD" id="cd15545">
    <property type="entry name" value="PHD_BAZ2A_like"/>
    <property type="match status" value="1"/>
</dbReference>
<dbReference type="SMART" id="SM00297">
    <property type="entry name" value="BROMO"/>
    <property type="match status" value="1"/>
</dbReference>
<dbReference type="InterPro" id="IPR036427">
    <property type="entry name" value="Bromodomain-like_sf"/>
</dbReference>
<evidence type="ECO:0000256" key="7">
    <source>
        <dbReference type="PROSITE-ProRule" id="PRU00035"/>
    </source>
</evidence>
<dbReference type="Gene3D" id="1.20.920.10">
    <property type="entry name" value="Bromodomain-like"/>
    <property type="match status" value="1"/>
</dbReference>
<keyword evidence="12" id="KW-1185">Reference proteome</keyword>
<feature type="non-terminal residue" evidence="13">
    <location>
        <position position="1"/>
    </location>
</feature>
<dbReference type="InterPro" id="IPR018359">
    <property type="entry name" value="Bromodomain_CS"/>
</dbReference>
<feature type="domain" description="PHD-type" evidence="11">
    <location>
        <begin position="313"/>
        <end position="360"/>
    </location>
</feature>
<feature type="domain" description="PHD-type" evidence="11">
    <location>
        <begin position="259"/>
        <end position="309"/>
    </location>
</feature>
<evidence type="ECO:0000256" key="9">
    <source>
        <dbReference type="SAM" id="MobiDB-lite"/>
    </source>
</evidence>
<dbReference type="InterPro" id="IPR011011">
    <property type="entry name" value="Znf_FYVE_PHD"/>
</dbReference>
<comment type="subcellular location">
    <subcellularLocation>
        <location evidence="1">Nucleus</location>
    </subcellularLocation>
</comment>
<dbReference type="SUPFAM" id="SSF57903">
    <property type="entry name" value="FYVE/PHD zinc finger"/>
    <property type="match status" value="2"/>
</dbReference>
<dbReference type="SUPFAM" id="SSF47370">
    <property type="entry name" value="Bromodomain"/>
    <property type="match status" value="1"/>
</dbReference>
<feature type="domain" description="Bromo" evidence="10">
    <location>
        <begin position="409"/>
        <end position="479"/>
    </location>
</feature>
<dbReference type="Proteomes" id="UP000694941">
    <property type="component" value="Unplaced"/>
</dbReference>
<proteinExistence type="predicted"/>
<dbReference type="PROSITE" id="PS50014">
    <property type="entry name" value="BROMODOMAIN_2"/>
    <property type="match status" value="1"/>
</dbReference>
<dbReference type="InterPro" id="IPR001965">
    <property type="entry name" value="Znf_PHD"/>
</dbReference>
<feature type="compositionally biased region" description="Basic and acidic residues" evidence="9">
    <location>
        <begin position="368"/>
        <end position="384"/>
    </location>
</feature>
<evidence type="ECO:0000313" key="12">
    <source>
        <dbReference type="Proteomes" id="UP000694941"/>
    </source>
</evidence>
<dbReference type="RefSeq" id="XP_022258103.1">
    <property type="nucleotide sequence ID" value="XM_022402395.1"/>
</dbReference>
<feature type="region of interest" description="Disordered" evidence="9">
    <location>
        <begin position="365"/>
        <end position="384"/>
    </location>
</feature>
<dbReference type="Pfam" id="PF00628">
    <property type="entry name" value="PHD"/>
    <property type="match status" value="2"/>
</dbReference>
<evidence type="ECO:0000256" key="1">
    <source>
        <dbReference type="ARBA" id="ARBA00004123"/>
    </source>
</evidence>
<evidence type="ECO:0000313" key="13">
    <source>
        <dbReference type="RefSeq" id="XP_022258103.1"/>
    </source>
</evidence>
<evidence type="ECO:0000256" key="2">
    <source>
        <dbReference type="ARBA" id="ARBA00022723"/>
    </source>
</evidence>
<dbReference type="PANTHER" id="PTHR45915:SF2">
    <property type="entry name" value="TOUTATIS, ISOFORM E"/>
    <property type="match status" value="1"/>
</dbReference>
<evidence type="ECO:0000259" key="10">
    <source>
        <dbReference type="PROSITE" id="PS50014"/>
    </source>
</evidence>
<accession>A0ABM1TQE7</accession>
<dbReference type="GeneID" id="111089592"/>
<evidence type="ECO:0000256" key="3">
    <source>
        <dbReference type="ARBA" id="ARBA00022771"/>
    </source>
</evidence>
<evidence type="ECO:0000259" key="11">
    <source>
        <dbReference type="PROSITE" id="PS50016"/>
    </source>
</evidence>
<keyword evidence="4" id="KW-0862">Zinc</keyword>
<evidence type="ECO:0000256" key="8">
    <source>
        <dbReference type="PROSITE-ProRule" id="PRU00146"/>
    </source>
</evidence>
<name>A0ABM1TQE7_LIMPO</name>
<dbReference type="Gene3D" id="3.30.40.10">
    <property type="entry name" value="Zinc/RING finger domain, C3HC4 (zinc finger)"/>
    <property type="match status" value="2"/>
</dbReference>
<sequence length="499" mass="56267">TDLEITDLDRVISSKPGGAPDSDQEDQWSPKIALQVDLSILKQVEILEEKVAGGSMQVQGWKVPPKLSTVPTIKFKNQDNSVSDIKQTKCFSVGLDENTQVERIEITSAVQNNTSVEEQTKEASNNVATTRKVMSENDDEEEWSELCLRDTAEAAIEPNDKSVNLIEVAKDRLLQLESAIERRYIMSPLGINSTQMTLSSPHTTSANQAHLMMESEDEEPSRGLLRWRAAVKKCRSADQLAMCLNMLEACIAWDKSITRASCQFCHSGSNEEKLLLCDGCDKGYHTYCFKPKMETIPDGDWYCYECLNKATSDKVCVLCGKQGKLIGCDLCPKVFHVDCVGPPLSRPPKGKWTCVSCRPQKTSKQKSASREMDKETTPNEKCESEKKEKSILLTNKELALVMTVLDELDKHEDSWPFLFPVNTKHFSTYKRIIKNPMDLSTIRSKLEGGIYKTKESFVDDVRTIFDNCETFNEDQSPVGKAGHILRLYFERRWAELTST</sequence>
<keyword evidence="2" id="KW-0479">Metal-binding</keyword>
<dbReference type="InterPro" id="IPR013083">
    <property type="entry name" value="Znf_RING/FYVE/PHD"/>
</dbReference>
<reference evidence="13" key="1">
    <citation type="submission" date="2025-08" db="UniProtKB">
        <authorList>
            <consortium name="RefSeq"/>
        </authorList>
    </citation>
    <scope>IDENTIFICATION</scope>
    <source>
        <tissue evidence="13">Muscle</tissue>
    </source>
</reference>
<keyword evidence="6" id="KW-0539">Nucleus</keyword>
<dbReference type="PRINTS" id="PR00503">
    <property type="entry name" value="BROMODOMAIN"/>
</dbReference>
<dbReference type="PANTHER" id="PTHR45915">
    <property type="entry name" value="TRANSCRIPTION INTERMEDIARY FACTOR"/>
    <property type="match status" value="1"/>
</dbReference>